<gene>
    <name evidence="2" type="ORF">CDAR_606531</name>
</gene>
<dbReference type="AlphaFoldDB" id="A0AAV4P9U8"/>
<dbReference type="Proteomes" id="UP001054837">
    <property type="component" value="Unassembled WGS sequence"/>
</dbReference>
<reference evidence="2 3" key="1">
    <citation type="submission" date="2021-06" db="EMBL/GenBank/DDBJ databases">
        <title>Caerostris darwini draft genome.</title>
        <authorList>
            <person name="Kono N."/>
            <person name="Arakawa K."/>
        </authorList>
    </citation>
    <scope>NUCLEOTIDE SEQUENCE [LARGE SCALE GENOMIC DNA]</scope>
</reference>
<proteinExistence type="predicted"/>
<accession>A0AAV4P9U8</accession>
<dbReference type="EMBL" id="BPLQ01002541">
    <property type="protein sequence ID" value="GIX93793.1"/>
    <property type="molecule type" value="Genomic_DNA"/>
</dbReference>
<evidence type="ECO:0000313" key="3">
    <source>
        <dbReference type="Proteomes" id="UP001054837"/>
    </source>
</evidence>
<evidence type="ECO:0000256" key="1">
    <source>
        <dbReference type="SAM" id="MobiDB-lite"/>
    </source>
</evidence>
<feature type="compositionally biased region" description="Basic and acidic residues" evidence="1">
    <location>
        <begin position="1"/>
        <end position="16"/>
    </location>
</feature>
<sequence length="99" mass="11124">MMNEAEMRAYIKDGKTTARGPTPSRRKWDPYPHYNLGPSGDLLTYPLQVFSLAPKVGPVPTHYNLHPSGDSTYLQQLWRLTSLTDVLSSPMDPWGPVPI</sequence>
<evidence type="ECO:0000313" key="2">
    <source>
        <dbReference type="EMBL" id="GIX93793.1"/>
    </source>
</evidence>
<comment type="caution">
    <text evidence="2">The sequence shown here is derived from an EMBL/GenBank/DDBJ whole genome shotgun (WGS) entry which is preliminary data.</text>
</comment>
<feature type="region of interest" description="Disordered" evidence="1">
    <location>
        <begin position="1"/>
        <end position="31"/>
    </location>
</feature>
<name>A0AAV4P9U8_9ARAC</name>
<keyword evidence="3" id="KW-1185">Reference proteome</keyword>
<protein>
    <submittedName>
        <fullName evidence="2">Uncharacterized protein</fullName>
    </submittedName>
</protein>
<organism evidence="2 3">
    <name type="scientific">Caerostris darwini</name>
    <dbReference type="NCBI Taxonomy" id="1538125"/>
    <lineage>
        <taxon>Eukaryota</taxon>
        <taxon>Metazoa</taxon>
        <taxon>Ecdysozoa</taxon>
        <taxon>Arthropoda</taxon>
        <taxon>Chelicerata</taxon>
        <taxon>Arachnida</taxon>
        <taxon>Araneae</taxon>
        <taxon>Araneomorphae</taxon>
        <taxon>Entelegynae</taxon>
        <taxon>Araneoidea</taxon>
        <taxon>Araneidae</taxon>
        <taxon>Caerostris</taxon>
    </lineage>
</organism>